<gene>
    <name evidence="1" type="ORF">FHR33_002159</name>
</gene>
<proteinExistence type="predicted"/>
<reference evidence="1 2" key="1">
    <citation type="submission" date="2020-08" db="EMBL/GenBank/DDBJ databases">
        <title>Sequencing the genomes of 1000 actinobacteria strains.</title>
        <authorList>
            <person name="Klenk H.-P."/>
        </authorList>
    </citation>
    <scope>NUCLEOTIDE SEQUENCE [LARGE SCALE GENOMIC DNA]</scope>
    <source>
        <strain evidence="1 2">DSM 44320</strain>
    </source>
</reference>
<dbReference type="EMBL" id="JACIBV010000001">
    <property type="protein sequence ID" value="MBB3726299.1"/>
    <property type="molecule type" value="Genomic_DNA"/>
</dbReference>
<dbReference type="AlphaFoldDB" id="A0A7W5V074"/>
<keyword evidence="2" id="KW-1185">Reference proteome</keyword>
<sequence length="77" mass="8701">MTGTRTPFAPETAPCGRKCGGERFVEDDGYGLLIRDQYFDCGCRRIRHEYHDGSIHLTAVRHDGKPIRDQVQPDHGS</sequence>
<accession>A0A7W5V074</accession>
<evidence type="ECO:0000313" key="1">
    <source>
        <dbReference type="EMBL" id="MBB3726299.1"/>
    </source>
</evidence>
<dbReference type="GeneID" id="95388669"/>
<dbReference type="Proteomes" id="UP000579945">
    <property type="component" value="Unassembled WGS sequence"/>
</dbReference>
<organism evidence="1 2">
    <name type="scientific">Nonomuraea dietziae</name>
    <dbReference type="NCBI Taxonomy" id="65515"/>
    <lineage>
        <taxon>Bacteria</taxon>
        <taxon>Bacillati</taxon>
        <taxon>Actinomycetota</taxon>
        <taxon>Actinomycetes</taxon>
        <taxon>Streptosporangiales</taxon>
        <taxon>Streptosporangiaceae</taxon>
        <taxon>Nonomuraea</taxon>
    </lineage>
</organism>
<name>A0A7W5V074_9ACTN</name>
<protein>
    <submittedName>
        <fullName evidence="1">Uncharacterized protein</fullName>
    </submittedName>
</protein>
<comment type="caution">
    <text evidence="1">The sequence shown here is derived from an EMBL/GenBank/DDBJ whole genome shotgun (WGS) entry which is preliminary data.</text>
</comment>
<evidence type="ECO:0000313" key="2">
    <source>
        <dbReference type="Proteomes" id="UP000579945"/>
    </source>
</evidence>
<dbReference type="RefSeq" id="WP_183645771.1">
    <property type="nucleotide sequence ID" value="NZ_BAAAXX010000060.1"/>
</dbReference>